<organism evidence="2 3">
    <name type="scientific">candidate division WWE3 bacterium</name>
    <dbReference type="NCBI Taxonomy" id="2053526"/>
    <lineage>
        <taxon>Bacteria</taxon>
        <taxon>Katanobacteria</taxon>
    </lineage>
</organism>
<evidence type="ECO:0000313" key="3">
    <source>
        <dbReference type="Proteomes" id="UP000261706"/>
    </source>
</evidence>
<accession>A0A354G381</accession>
<dbReference type="EMBL" id="DNVO01000011">
    <property type="protein sequence ID" value="HBI35469.1"/>
    <property type="molecule type" value="Genomic_DNA"/>
</dbReference>
<keyword evidence="1" id="KW-0812">Transmembrane</keyword>
<evidence type="ECO:0000256" key="1">
    <source>
        <dbReference type="SAM" id="Phobius"/>
    </source>
</evidence>
<reference evidence="2 3" key="1">
    <citation type="journal article" date="2018" name="Nat. Biotechnol.">
        <title>A standardized bacterial taxonomy based on genome phylogeny substantially revises the tree of life.</title>
        <authorList>
            <person name="Parks D.H."/>
            <person name="Chuvochina M."/>
            <person name="Waite D.W."/>
            <person name="Rinke C."/>
            <person name="Skarshewski A."/>
            <person name="Chaumeil P.A."/>
            <person name="Hugenholtz P."/>
        </authorList>
    </citation>
    <scope>NUCLEOTIDE SEQUENCE [LARGE SCALE GENOMIC DNA]</scope>
    <source>
        <strain evidence="2">UBA12146</strain>
    </source>
</reference>
<feature type="transmembrane region" description="Helical" evidence="1">
    <location>
        <begin position="47"/>
        <end position="68"/>
    </location>
</feature>
<evidence type="ECO:0000313" key="2">
    <source>
        <dbReference type="EMBL" id="HBI35469.1"/>
    </source>
</evidence>
<sequence length="103" mass="11396">MEQPDLVEEKKESKRAKKMAFYIVLNVLFTLMAYVNVWHAATVPGPGFFGVANTVFLFVFSVLAFTIGIEETLILKNPDLTLLGGLKIFAAISTVVFIATVRL</sequence>
<dbReference type="Proteomes" id="UP000261706">
    <property type="component" value="Unassembled WGS sequence"/>
</dbReference>
<name>A0A354G381_UNCKA</name>
<keyword evidence="1" id="KW-1133">Transmembrane helix</keyword>
<feature type="transmembrane region" description="Helical" evidence="1">
    <location>
        <begin position="80"/>
        <end position="101"/>
    </location>
</feature>
<protein>
    <submittedName>
        <fullName evidence="2">Uncharacterized protein</fullName>
    </submittedName>
</protein>
<proteinExistence type="predicted"/>
<feature type="transmembrane region" description="Helical" evidence="1">
    <location>
        <begin position="20"/>
        <end position="41"/>
    </location>
</feature>
<gene>
    <name evidence="2" type="ORF">DDY47_00840</name>
</gene>
<dbReference type="AlphaFoldDB" id="A0A354G381"/>
<comment type="caution">
    <text evidence="2">The sequence shown here is derived from an EMBL/GenBank/DDBJ whole genome shotgun (WGS) entry which is preliminary data.</text>
</comment>
<keyword evidence="1" id="KW-0472">Membrane</keyword>